<accession>A0ABZ2Z069</accession>
<dbReference type="EMBL" id="CP150096">
    <property type="protein sequence ID" value="WZN44722.1"/>
    <property type="molecule type" value="Genomic_DNA"/>
</dbReference>
<name>A0ABZ2Z069_9BACT</name>
<organism evidence="2 3">
    <name type="scientific">Chitinophaga caseinilytica</name>
    <dbReference type="NCBI Taxonomy" id="2267521"/>
    <lineage>
        <taxon>Bacteria</taxon>
        <taxon>Pseudomonadati</taxon>
        <taxon>Bacteroidota</taxon>
        <taxon>Chitinophagia</taxon>
        <taxon>Chitinophagales</taxon>
        <taxon>Chitinophagaceae</taxon>
        <taxon>Chitinophaga</taxon>
    </lineage>
</organism>
<evidence type="ECO:0000256" key="1">
    <source>
        <dbReference type="SAM" id="Coils"/>
    </source>
</evidence>
<keyword evidence="3" id="KW-1185">Reference proteome</keyword>
<proteinExistence type="predicted"/>
<feature type="coiled-coil region" evidence="1">
    <location>
        <begin position="118"/>
        <end position="229"/>
    </location>
</feature>
<reference evidence="2 3" key="1">
    <citation type="submission" date="2024-03" db="EMBL/GenBank/DDBJ databases">
        <title>Chitinophaga caseinilytica sp. nov., a casein hydrolysing bacterium isolated from forest soil.</title>
        <authorList>
            <person name="Lee D.S."/>
            <person name="Han D.M."/>
            <person name="Baek J.H."/>
            <person name="Choi D.G."/>
            <person name="Jeon J.H."/>
            <person name="Jeon C.O."/>
        </authorList>
    </citation>
    <scope>NUCLEOTIDE SEQUENCE [LARGE SCALE GENOMIC DNA]</scope>
    <source>
        <strain evidence="2 3">KACC 19118</strain>
    </source>
</reference>
<protein>
    <submittedName>
        <fullName evidence="2">Uncharacterized protein</fullName>
    </submittedName>
</protein>
<keyword evidence="1" id="KW-0175">Coiled coil</keyword>
<evidence type="ECO:0000313" key="3">
    <source>
        <dbReference type="Proteomes" id="UP001449657"/>
    </source>
</evidence>
<evidence type="ECO:0000313" key="2">
    <source>
        <dbReference type="EMBL" id="WZN44722.1"/>
    </source>
</evidence>
<gene>
    <name evidence="2" type="ORF">WJU22_17645</name>
</gene>
<sequence>MFKDLKNLVFPITDRARNPLFGSFLVSWLLVNWRVLIVWGSDTETYLAEANVKNFIKYVEATPYFQLIWLPLIMAVSYQLITPLVKMLHTWLNEYFRTITSQTSAKISKGAWISVKHYQELEAEYHSYIQQMKELIIANGIYVQQAKEATDQKEAIKKRMYEAQEKKDRLQEQMTEAMEKAEKLQTMLLEANAERERQQMLLQEANTERERLQKALTETSNERDELQRRRGRERAIFATKPAAQRLPKEPFDLFGYLNSFNKQHSEMNMDGKWEMTIENAFGIDRVIQIEIRTDMKMAFSSMNDSITEIFGFDDILYDHKGKTAILKLKPYQSATARVHAEWIEFDFKDDMFVSTKIVNLSNPRHNMGKVILKRSKPAYLNLAGKSNAGIRLNF</sequence>
<dbReference type="Proteomes" id="UP001449657">
    <property type="component" value="Chromosome"/>
</dbReference>
<dbReference type="RefSeq" id="WP_341839490.1">
    <property type="nucleotide sequence ID" value="NZ_CP149792.1"/>
</dbReference>